<reference evidence="1 2" key="1">
    <citation type="journal article" date="2016" name="Mol. Biol. Evol.">
        <title>Comparative Genomics of Early-Diverging Mushroom-Forming Fungi Provides Insights into the Origins of Lignocellulose Decay Capabilities.</title>
        <authorList>
            <person name="Nagy L.G."/>
            <person name="Riley R."/>
            <person name="Tritt A."/>
            <person name="Adam C."/>
            <person name="Daum C."/>
            <person name="Floudas D."/>
            <person name="Sun H."/>
            <person name="Yadav J.S."/>
            <person name="Pangilinan J."/>
            <person name="Larsson K.H."/>
            <person name="Matsuura K."/>
            <person name="Barry K."/>
            <person name="Labutti K."/>
            <person name="Kuo R."/>
            <person name="Ohm R.A."/>
            <person name="Bhattacharya S.S."/>
            <person name="Shirouzu T."/>
            <person name="Yoshinaga Y."/>
            <person name="Martin F.M."/>
            <person name="Grigoriev I.V."/>
            <person name="Hibbett D.S."/>
        </authorList>
    </citation>
    <scope>NUCLEOTIDE SEQUENCE [LARGE SCALE GENOMIC DNA]</scope>
    <source>
        <strain evidence="1 2">CBS 109695</strain>
    </source>
</reference>
<accession>A0A165XRB8</accession>
<name>A0A165XRB8_9AGAM</name>
<gene>
    <name evidence="1" type="ORF">FIBSPDRAFT_874164</name>
</gene>
<dbReference type="Proteomes" id="UP000076532">
    <property type="component" value="Unassembled WGS sequence"/>
</dbReference>
<keyword evidence="2" id="KW-1185">Reference proteome</keyword>
<proteinExistence type="predicted"/>
<evidence type="ECO:0000313" key="1">
    <source>
        <dbReference type="EMBL" id="KZP08814.1"/>
    </source>
</evidence>
<dbReference type="EMBL" id="KV417713">
    <property type="protein sequence ID" value="KZP08814.1"/>
    <property type="molecule type" value="Genomic_DNA"/>
</dbReference>
<dbReference type="AlphaFoldDB" id="A0A165XRB8"/>
<protein>
    <submittedName>
        <fullName evidence="1">Uncharacterized protein</fullName>
    </submittedName>
</protein>
<sequence>MPVRFLGQATSETMSSPAKMCCRHHIVLAGKAFSQRIETPVFKGMAFTRTRPHCRCVSST</sequence>
<organism evidence="1 2">
    <name type="scientific">Athelia psychrophila</name>
    <dbReference type="NCBI Taxonomy" id="1759441"/>
    <lineage>
        <taxon>Eukaryota</taxon>
        <taxon>Fungi</taxon>
        <taxon>Dikarya</taxon>
        <taxon>Basidiomycota</taxon>
        <taxon>Agaricomycotina</taxon>
        <taxon>Agaricomycetes</taxon>
        <taxon>Agaricomycetidae</taxon>
        <taxon>Atheliales</taxon>
        <taxon>Atheliaceae</taxon>
        <taxon>Athelia</taxon>
    </lineage>
</organism>
<evidence type="ECO:0000313" key="2">
    <source>
        <dbReference type="Proteomes" id="UP000076532"/>
    </source>
</evidence>